<evidence type="ECO:0000313" key="5">
    <source>
        <dbReference type="EMBL" id="BEQ16907.1"/>
    </source>
</evidence>
<proteinExistence type="predicted"/>
<dbReference type="SUPFAM" id="SSF56176">
    <property type="entry name" value="FAD-binding/transporter-associated domain-like"/>
    <property type="match status" value="1"/>
</dbReference>
<dbReference type="InterPro" id="IPR016167">
    <property type="entry name" value="FAD-bd_PCMH_sub1"/>
</dbReference>
<accession>A0AAU9F488</accession>
<dbReference type="GO" id="GO:0071949">
    <property type="term" value="F:FAD binding"/>
    <property type="evidence" value="ECO:0007669"/>
    <property type="project" value="InterPro"/>
</dbReference>
<dbReference type="SMART" id="SM01092">
    <property type="entry name" value="CO_deh_flav_C"/>
    <property type="match status" value="1"/>
</dbReference>
<dbReference type="InterPro" id="IPR036683">
    <property type="entry name" value="CO_DH_flav_C_dom_sf"/>
</dbReference>
<organism evidence="5 6">
    <name type="scientific">Desulfoferula mesophila</name>
    <dbReference type="NCBI Taxonomy" id="3058419"/>
    <lineage>
        <taxon>Bacteria</taxon>
        <taxon>Pseudomonadati</taxon>
        <taxon>Thermodesulfobacteriota</taxon>
        <taxon>Desulfarculia</taxon>
        <taxon>Desulfarculales</taxon>
        <taxon>Desulfarculaceae</taxon>
        <taxon>Desulfoferula</taxon>
    </lineage>
</organism>
<dbReference type="InterPro" id="IPR016169">
    <property type="entry name" value="FAD-bd_PCMH_sub2"/>
</dbReference>
<keyword evidence="2" id="KW-0274">FAD</keyword>
<dbReference type="Proteomes" id="UP001366166">
    <property type="component" value="Chromosome"/>
</dbReference>
<dbReference type="Gene3D" id="3.30.390.50">
    <property type="entry name" value="CO dehydrogenase flavoprotein, C-terminal domain"/>
    <property type="match status" value="1"/>
</dbReference>
<evidence type="ECO:0000259" key="4">
    <source>
        <dbReference type="PROSITE" id="PS51387"/>
    </source>
</evidence>
<dbReference type="PANTHER" id="PTHR42659">
    <property type="entry name" value="XANTHINE DEHYDROGENASE SUBUNIT C-RELATED"/>
    <property type="match status" value="1"/>
</dbReference>
<gene>
    <name evidence="5" type="ORF">FAK_39730</name>
</gene>
<evidence type="ECO:0000256" key="1">
    <source>
        <dbReference type="ARBA" id="ARBA00022630"/>
    </source>
</evidence>
<dbReference type="InterPro" id="IPR016166">
    <property type="entry name" value="FAD-bd_PCMH"/>
</dbReference>
<dbReference type="PROSITE" id="PS51387">
    <property type="entry name" value="FAD_PCMH"/>
    <property type="match status" value="1"/>
</dbReference>
<dbReference type="InterPro" id="IPR036318">
    <property type="entry name" value="FAD-bd_PCMH-like_sf"/>
</dbReference>
<keyword evidence="3" id="KW-0560">Oxidoreductase</keyword>
<dbReference type="EMBL" id="AP028679">
    <property type="protein sequence ID" value="BEQ16907.1"/>
    <property type="molecule type" value="Genomic_DNA"/>
</dbReference>
<evidence type="ECO:0000256" key="2">
    <source>
        <dbReference type="ARBA" id="ARBA00022827"/>
    </source>
</evidence>
<dbReference type="InterPro" id="IPR002346">
    <property type="entry name" value="Mopterin_DH_FAD-bd"/>
</dbReference>
<dbReference type="AlphaFoldDB" id="A0AAU9F488"/>
<evidence type="ECO:0000313" key="6">
    <source>
        <dbReference type="Proteomes" id="UP001366166"/>
    </source>
</evidence>
<reference evidence="6" key="1">
    <citation type="journal article" date="2023" name="Arch. Microbiol.">
        <title>Desulfoferula mesophilus gen. nov. sp. nov., a mesophilic sulfate-reducing bacterium isolated from a brackish lake sediment.</title>
        <authorList>
            <person name="Watanabe T."/>
            <person name="Yabe T."/>
            <person name="Tsuji J.M."/>
            <person name="Fukui M."/>
        </authorList>
    </citation>
    <scope>NUCLEOTIDE SEQUENCE [LARGE SCALE GENOMIC DNA]</scope>
    <source>
        <strain evidence="6">12FAK</strain>
    </source>
</reference>
<dbReference type="Gene3D" id="3.30.43.10">
    <property type="entry name" value="Uridine Diphospho-n-acetylenolpyruvylglucosamine Reductase, domain 2"/>
    <property type="match status" value="1"/>
</dbReference>
<dbReference type="Gene3D" id="3.30.465.10">
    <property type="match status" value="1"/>
</dbReference>
<name>A0AAU9F488_9BACT</name>
<dbReference type="PANTHER" id="PTHR42659:SF2">
    <property type="entry name" value="XANTHINE DEHYDROGENASE SUBUNIT C-RELATED"/>
    <property type="match status" value="1"/>
</dbReference>
<dbReference type="InterPro" id="IPR051312">
    <property type="entry name" value="Diverse_Substr_Oxidored"/>
</dbReference>
<dbReference type="GO" id="GO:0016491">
    <property type="term" value="F:oxidoreductase activity"/>
    <property type="evidence" value="ECO:0007669"/>
    <property type="project" value="UniProtKB-KW"/>
</dbReference>
<sequence>MAGREVLVEPFEYIAPSSLAEAISLLADPVKNAKLLAGGTDLMVQMKRGHAQPAYLIDLKEIPGLGEIVFQPDHVIRLGALVTAGEIVASPEVAQHLPVLAETAGVIGSVQIRNRATIGGNLCRAAPSGDFAPILMALGASLALAGPEGERFIPVEELFLAPGKTSLRPGELLTQILVPVLPANAGAVYQRFSYRETLDLALVGAAVFLRLDPSSKTCLMARIALASVAPVPLRAHAAEAMLSGKAPSQELLGDCALAAASEAAPIDDVYGTAWYKKQVLEAMVRRGLAKALKDCE</sequence>
<keyword evidence="6" id="KW-1185">Reference proteome</keyword>
<dbReference type="InterPro" id="IPR005107">
    <property type="entry name" value="CO_DH_flav_C"/>
</dbReference>
<dbReference type="Pfam" id="PF03450">
    <property type="entry name" value="CO_deh_flav_C"/>
    <property type="match status" value="1"/>
</dbReference>
<protein>
    <submittedName>
        <fullName evidence="5">Dehydrogenase</fullName>
    </submittedName>
</protein>
<keyword evidence="1" id="KW-0285">Flavoprotein</keyword>
<dbReference type="Pfam" id="PF00941">
    <property type="entry name" value="FAD_binding_5"/>
    <property type="match status" value="1"/>
</dbReference>
<dbReference type="SUPFAM" id="SSF55447">
    <property type="entry name" value="CO dehydrogenase flavoprotein C-terminal domain-like"/>
    <property type="match status" value="1"/>
</dbReference>
<feature type="domain" description="FAD-binding PCMH-type" evidence="4">
    <location>
        <begin position="6"/>
        <end position="183"/>
    </location>
</feature>
<dbReference type="KEGG" id="dmp:FAK_39730"/>
<evidence type="ECO:0000256" key="3">
    <source>
        <dbReference type="ARBA" id="ARBA00023002"/>
    </source>
</evidence>